<dbReference type="OMA" id="AWDGFRA"/>
<dbReference type="Pfam" id="PF01145">
    <property type="entry name" value="Band_7"/>
    <property type="match status" value="1"/>
</dbReference>
<evidence type="ECO:0000256" key="6">
    <source>
        <dbReference type="SAM" id="MobiDB-lite"/>
    </source>
</evidence>
<dbReference type="InterPro" id="IPR001107">
    <property type="entry name" value="Band_7"/>
</dbReference>
<dbReference type="PANTHER" id="PTHR10264:SF127">
    <property type="entry name" value="PODOCIN"/>
    <property type="match status" value="1"/>
</dbReference>
<comment type="function">
    <text evidence="4">Plays a role in the regulation of glomerular permeability, acting probably as a linker between the plasma membrane and the cytoskeleton.</text>
</comment>
<feature type="compositionally biased region" description="Pro residues" evidence="6">
    <location>
        <begin position="381"/>
        <end position="392"/>
    </location>
</feature>
<dbReference type="RefSeq" id="XP_014071440.1">
    <property type="nucleotide sequence ID" value="XM_014215965.2"/>
</dbReference>
<evidence type="ECO:0000256" key="1">
    <source>
        <dbReference type="ARBA" id="ARBA00004370"/>
    </source>
</evidence>
<feature type="transmembrane region" description="Helical" evidence="7">
    <location>
        <begin position="132"/>
        <end position="154"/>
    </location>
</feature>
<dbReference type="FunFam" id="3.30.479.30:FF:000004">
    <property type="entry name" value="Putative membrane protease family, stomatin"/>
    <property type="match status" value="1"/>
</dbReference>
<dbReference type="Gene3D" id="3.30.479.30">
    <property type="entry name" value="Band 7 domain"/>
    <property type="match status" value="1"/>
</dbReference>
<name>A0A1S3T4C6_SALSA</name>
<feature type="domain" description="Band 7" evidence="8">
    <location>
        <begin position="152"/>
        <end position="311"/>
    </location>
</feature>
<evidence type="ECO:0000256" key="2">
    <source>
        <dbReference type="ARBA" id="ARBA00008164"/>
    </source>
</evidence>
<dbReference type="OrthoDB" id="2105077at2759"/>
<keyword evidence="7" id="KW-1133">Transmembrane helix</keyword>
<gene>
    <name evidence="10" type="primary">nphs2</name>
</gene>
<feature type="region of interest" description="Disordered" evidence="6">
    <location>
        <begin position="1"/>
        <end position="77"/>
    </location>
</feature>
<dbReference type="AlphaFoldDB" id="A0A1S3T4C6"/>
<evidence type="ECO:0000259" key="8">
    <source>
        <dbReference type="SMART" id="SM00244"/>
    </source>
</evidence>
<evidence type="ECO:0000256" key="7">
    <source>
        <dbReference type="SAM" id="Phobius"/>
    </source>
</evidence>
<comment type="similarity">
    <text evidence="2">Belongs to the band 7/mec-2 family.</text>
</comment>
<accession>A0A1S3T4C6</accession>
<feature type="compositionally biased region" description="Basic and acidic residues" evidence="6">
    <location>
        <begin position="53"/>
        <end position="69"/>
    </location>
</feature>
<proteinExistence type="inferred from homology"/>
<protein>
    <recommendedName>
        <fullName evidence="5">Podocin</fullName>
    </recommendedName>
</protein>
<dbReference type="SMART" id="SM00244">
    <property type="entry name" value="PHB"/>
    <property type="match status" value="1"/>
</dbReference>
<dbReference type="InterPro" id="IPR036013">
    <property type="entry name" value="Band_7/SPFH_dom_sf"/>
</dbReference>
<comment type="subcellular location">
    <subcellularLocation>
        <location evidence="1">Membrane</location>
    </subcellularLocation>
</comment>
<reference evidence="10" key="1">
    <citation type="submission" date="2025-08" db="UniProtKB">
        <authorList>
            <consortium name="RefSeq"/>
        </authorList>
    </citation>
    <scope>IDENTIFICATION</scope>
</reference>
<dbReference type="SUPFAM" id="SSF117892">
    <property type="entry name" value="Band 7/SPFH domain"/>
    <property type="match status" value="1"/>
</dbReference>
<evidence type="ECO:0000256" key="4">
    <source>
        <dbReference type="ARBA" id="ARBA00053394"/>
    </source>
</evidence>
<dbReference type="Bgee" id="ENSSSAG00000077640">
    <property type="expression patterns" value="Expressed in mesonephros and 2 other cell types or tissues"/>
</dbReference>
<dbReference type="Gene3D" id="6.10.250.2090">
    <property type="match status" value="1"/>
</dbReference>
<evidence type="ECO:0000313" key="9">
    <source>
        <dbReference type="Proteomes" id="UP001652741"/>
    </source>
</evidence>
<feature type="compositionally biased region" description="Basic and acidic residues" evidence="6">
    <location>
        <begin position="403"/>
        <end position="416"/>
    </location>
</feature>
<dbReference type="KEGG" id="sasa:106613567"/>
<evidence type="ECO:0000256" key="5">
    <source>
        <dbReference type="ARBA" id="ARBA00071670"/>
    </source>
</evidence>
<evidence type="ECO:0000256" key="3">
    <source>
        <dbReference type="ARBA" id="ARBA00023136"/>
    </source>
</evidence>
<dbReference type="PaxDb" id="8030-ENSSSAP00000109314"/>
<keyword evidence="7" id="KW-0812">Transmembrane</keyword>
<dbReference type="InterPro" id="IPR001972">
    <property type="entry name" value="Stomatin_HflK_fam"/>
</dbReference>
<feature type="region of interest" description="Disordered" evidence="6">
    <location>
        <begin position="381"/>
        <end position="416"/>
    </location>
</feature>
<dbReference type="PRINTS" id="PR00721">
    <property type="entry name" value="STOMATIN"/>
</dbReference>
<dbReference type="PANTHER" id="PTHR10264">
    <property type="entry name" value="BAND 7 PROTEIN-RELATED"/>
    <property type="match status" value="1"/>
</dbReference>
<keyword evidence="9" id="KW-1185">Reference proteome</keyword>
<dbReference type="Proteomes" id="UP001652741">
    <property type="component" value="Chromosome ssa10"/>
</dbReference>
<keyword evidence="3 7" id="KW-0472">Membrane</keyword>
<dbReference type="STRING" id="8030.ENSSSAP00000109314"/>
<evidence type="ECO:0000313" key="10">
    <source>
        <dbReference type="RefSeq" id="XP_014071440.1"/>
    </source>
</evidence>
<dbReference type="GO" id="GO:0009898">
    <property type="term" value="C:cytoplasmic side of plasma membrane"/>
    <property type="evidence" value="ECO:0007669"/>
    <property type="project" value="UniProtKB-ARBA"/>
</dbReference>
<organism evidence="9 10">
    <name type="scientific">Salmo salar</name>
    <name type="common">Atlantic salmon</name>
    <dbReference type="NCBI Taxonomy" id="8030"/>
    <lineage>
        <taxon>Eukaryota</taxon>
        <taxon>Metazoa</taxon>
        <taxon>Chordata</taxon>
        <taxon>Craniata</taxon>
        <taxon>Vertebrata</taxon>
        <taxon>Euteleostomi</taxon>
        <taxon>Actinopterygii</taxon>
        <taxon>Neopterygii</taxon>
        <taxon>Teleostei</taxon>
        <taxon>Protacanthopterygii</taxon>
        <taxon>Salmoniformes</taxon>
        <taxon>Salmonidae</taxon>
        <taxon>Salmoninae</taxon>
        <taxon>Salmo</taxon>
    </lineage>
</organism>
<sequence>MPLLITEIPRGMEKRPESASPRRTPRAGRVAKRELSGSLTSRGRRHKGTKTVRLPEEHEKREGPKRDTQEAETNGEADKMIDRPVKSTSTVVDVDNVREKERGEENEEFMALLESEWQEEGVKPRSLGVCEWLLMVMALTLVILFFPISIWFCVKVVREHERAVIFRLGHLLRGRPRGPGLLFYLPLLDVFQKVDIRLKMLKVPAHTVVTKDLVRTELSAVCYYRIENVALCSTALSGVSAVLQALVQVADRDVLAHHNFTHILLDRKRIAQEIQVAIDSVACQWGIKVERAEIEDLSLPAELQQSLAAEAEAKRQAQIKVIAAEGERAACEALKASLDSLSGSPAAIHLRLLQLLHTLRTECPALVLTLPSDLLTLPRDPSPLALPAPAPNLAPASPIPKGGETKEERKTDSPMM</sequence>
<dbReference type="InterPro" id="IPR043202">
    <property type="entry name" value="Band-7_stomatin-like"/>
</dbReference>